<sequence>MSITIRPYQEGDAHDIAELYNRHRDNPNPVAGGITGEELERELAERDTATFLIAVDDDRVVGTFGLFHSTGRRSARAGELIADMFFVAPAYRNGVITGRLFTEAVEWMMRCGCLVLRLTVNPANTVAFKLYRRVGCVSVGETVPGEDGNVELHNYIPLILRSVFHDLDPEALAALGQLSSFGNVAGGRDDELRSDVRVVDGIRTVAYALALGEFKLTATIDVDRGLMLDSALTTPDGATRPLKIAEPPYEIRSRQPAEPHRFGDSGLTAELDTAEGTLTVHAEGHHGPVFVSTWPSAEADRSAGWREGQARELEIHPVEHGVQVRETTGGNQVTGTLTLHQGVLEQQFTYTTRPGRIFQTVGLRQGDFTLTGPDATAVQHLIGTGIGVRDASEVVAAAQTAPAGSTLAWTDGATRITLPAGRPVRLIHTTLVERHLEPDADGTARLRTELRTGADRDAPRTTDAPQLATGERKLIVKANAGGITSWTEGGTKVLRSPAPRTRAFGNNPRWSAGAWVTLEHHRHSLATGLGWGVPTTREWEQKHPLGLAAPQERISWEVTAPEQAAEPVRIDVHAPGADEETVLWLTPDTPADTAVVLHSAGKRHELDAAAFRQVWASAAAIRLTSGHWLHLAPADGGSGAPEIVLRTTSSGLLIGCATAGAEAAWQLSVHPAPAI</sequence>
<gene>
    <name evidence="5" type="ORF">TR51_30830</name>
</gene>
<evidence type="ECO:0000313" key="6">
    <source>
        <dbReference type="Proteomes" id="UP000032066"/>
    </source>
</evidence>
<dbReference type="CDD" id="cd04301">
    <property type="entry name" value="NAT_SF"/>
    <property type="match status" value="1"/>
</dbReference>
<keyword evidence="6" id="KW-1185">Reference proteome</keyword>
<keyword evidence="1 5" id="KW-0808">Transferase</keyword>
<dbReference type="PATRIC" id="fig|2064.6.peg.6538"/>
<dbReference type="GO" id="GO:0016747">
    <property type="term" value="F:acyltransferase activity, transferring groups other than amino-acyl groups"/>
    <property type="evidence" value="ECO:0007669"/>
    <property type="project" value="InterPro"/>
</dbReference>
<accession>A0A0D0PX77</accession>
<feature type="compositionally biased region" description="Basic and acidic residues" evidence="3">
    <location>
        <begin position="450"/>
        <end position="460"/>
    </location>
</feature>
<protein>
    <submittedName>
        <fullName evidence="5">Acetyltransferase</fullName>
    </submittedName>
</protein>
<dbReference type="Pfam" id="PF00583">
    <property type="entry name" value="Acetyltransf_1"/>
    <property type="match status" value="1"/>
</dbReference>
<proteinExistence type="predicted"/>
<feature type="domain" description="N-acetyltransferase" evidence="4">
    <location>
        <begin position="3"/>
        <end position="162"/>
    </location>
</feature>
<dbReference type="Gene3D" id="3.40.630.30">
    <property type="match status" value="1"/>
</dbReference>
<dbReference type="SUPFAM" id="SSF55729">
    <property type="entry name" value="Acyl-CoA N-acyltransferases (Nat)"/>
    <property type="match status" value="1"/>
</dbReference>
<evidence type="ECO:0000256" key="3">
    <source>
        <dbReference type="SAM" id="MobiDB-lite"/>
    </source>
</evidence>
<dbReference type="Proteomes" id="UP000032066">
    <property type="component" value="Unassembled WGS sequence"/>
</dbReference>
<name>A0A0D0PX77_KITGR</name>
<organism evidence="5 6">
    <name type="scientific">Kitasatospora griseola</name>
    <name type="common">Streptomyces griseolosporeus</name>
    <dbReference type="NCBI Taxonomy" id="2064"/>
    <lineage>
        <taxon>Bacteria</taxon>
        <taxon>Bacillati</taxon>
        <taxon>Actinomycetota</taxon>
        <taxon>Actinomycetes</taxon>
        <taxon>Kitasatosporales</taxon>
        <taxon>Streptomycetaceae</taxon>
        <taxon>Kitasatospora</taxon>
    </lineage>
</organism>
<dbReference type="PROSITE" id="PS51186">
    <property type="entry name" value="GNAT"/>
    <property type="match status" value="1"/>
</dbReference>
<reference evidence="5 6" key="1">
    <citation type="submission" date="2015-02" db="EMBL/GenBank/DDBJ databases">
        <title>Draft genome sequence of Kitasatospora griseola MF730-N6, a bafilomycin, terpentecin and satosporin producer.</title>
        <authorList>
            <person name="Arens J.C."/>
            <person name="Haltli B."/>
            <person name="Kerr R.G."/>
        </authorList>
    </citation>
    <scope>NUCLEOTIDE SEQUENCE [LARGE SCALE GENOMIC DNA]</scope>
    <source>
        <strain evidence="5 6">MF730-N6</strain>
    </source>
</reference>
<evidence type="ECO:0000256" key="1">
    <source>
        <dbReference type="ARBA" id="ARBA00022679"/>
    </source>
</evidence>
<evidence type="ECO:0000259" key="4">
    <source>
        <dbReference type="PROSITE" id="PS51186"/>
    </source>
</evidence>
<evidence type="ECO:0000313" key="5">
    <source>
        <dbReference type="EMBL" id="KIQ63163.1"/>
    </source>
</evidence>
<dbReference type="RefSeq" id="WP_043915511.1">
    <property type="nucleotide sequence ID" value="NZ_JXZB01000004.1"/>
</dbReference>
<dbReference type="InterPro" id="IPR050832">
    <property type="entry name" value="Bact_Acetyltransf"/>
</dbReference>
<evidence type="ECO:0000256" key="2">
    <source>
        <dbReference type="ARBA" id="ARBA00023315"/>
    </source>
</evidence>
<dbReference type="InterPro" id="IPR000182">
    <property type="entry name" value="GNAT_dom"/>
</dbReference>
<dbReference type="PANTHER" id="PTHR43877">
    <property type="entry name" value="AMINOALKYLPHOSPHONATE N-ACETYLTRANSFERASE-RELATED-RELATED"/>
    <property type="match status" value="1"/>
</dbReference>
<dbReference type="AlphaFoldDB" id="A0A0D0PX77"/>
<dbReference type="PANTHER" id="PTHR43877:SF2">
    <property type="entry name" value="AMINOALKYLPHOSPHONATE N-ACETYLTRANSFERASE-RELATED"/>
    <property type="match status" value="1"/>
</dbReference>
<dbReference type="EMBL" id="JXZB01000004">
    <property type="protein sequence ID" value="KIQ63163.1"/>
    <property type="molecule type" value="Genomic_DNA"/>
</dbReference>
<keyword evidence="2" id="KW-0012">Acyltransferase</keyword>
<comment type="caution">
    <text evidence="5">The sequence shown here is derived from an EMBL/GenBank/DDBJ whole genome shotgun (WGS) entry which is preliminary data.</text>
</comment>
<dbReference type="OrthoDB" id="2894645at2"/>
<dbReference type="STRING" id="2064.TR51_30830"/>
<dbReference type="InterPro" id="IPR016181">
    <property type="entry name" value="Acyl_CoA_acyltransferase"/>
</dbReference>
<feature type="region of interest" description="Disordered" evidence="3">
    <location>
        <begin position="450"/>
        <end position="469"/>
    </location>
</feature>